<dbReference type="AlphaFoldDB" id="A0A7Y3S8Z5"/>
<dbReference type="Proteomes" id="UP000519972">
    <property type="component" value="Unassembled WGS sequence"/>
</dbReference>
<evidence type="ECO:0000313" key="2">
    <source>
        <dbReference type="Proteomes" id="UP000519972"/>
    </source>
</evidence>
<dbReference type="EMBL" id="JABFCN010000043">
    <property type="protein sequence ID" value="NNU39291.1"/>
    <property type="molecule type" value="Genomic_DNA"/>
</dbReference>
<protein>
    <submittedName>
        <fullName evidence="1">Uncharacterized protein</fullName>
    </submittedName>
</protein>
<evidence type="ECO:0000313" key="1">
    <source>
        <dbReference type="EMBL" id="NNU39291.1"/>
    </source>
</evidence>
<organism evidence="1 2">
    <name type="scientific">Rhizobium sophorae</name>
    <dbReference type="NCBI Taxonomy" id="1535242"/>
    <lineage>
        <taxon>Bacteria</taxon>
        <taxon>Pseudomonadati</taxon>
        <taxon>Pseudomonadota</taxon>
        <taxon>Alphaproteobacteria</taxon>
        <taxon>Hyphomicrobiales</taxon>
        <taxon>Rhizobiaceae</taxon>
        <taxon>Rhizobium/Agrobacterium group</taxon>
        <taxon>Rhizobium</taxon>
    </lineage>
</organism>
<dbReference type="RefSeq" id="WP_141399591.1">
    <property type="nucleotide sequence ID" value="NZ_JABFCN010000043.1"/>
</dbReference>
<comment type="caution">
    <text evidence="1">The sequence shown here is derived from an EMBL/GenBank/DDBJ whole genome shotgun (WGS) entry which is preliminary data.</text>
</comment>
<gene>
    <name evidence="1" type="ORF">G9X64_23000</name>
</gene>
<proteinExistence type="predicted"/>
<sequence length="286" mass="31806">MTVKLTKFVRAVERIDPPMLRFTDPQEPTIADRCIRPLCFAALGDEYYGLDGFELTLQDGAVARRLLFGLQGSAVLFQYRGRHFAVFTRHQIATIAGETAAAFKDRLDYLVVLMDDGTDSTNIPFNTYLFSPGSTEDESDYVIGVVEYEMLPSYSRHQFFPVERRHIGRAGDLALASGLPSHLQRMVMENGGMRIHPICKSGHLESRSNCGVLRYPEDLEPLDGMSGGAVFVTRLAGDGHSFEIFLDGIIQRGGGGYVRYLGLEIILDRVDDYISRLRNVAAADDA</sequence>
<name>A0A7Y3S8Z5_9HYPH</name>
<reference evidence="1 2" key="1">
    <citation type="submission" date="2020-02" db="EMBL/GenBank/DDBJ databases">
        <authorList>
            <person name="Sun Q."/>
        </authorList>
    </citation>
    <scope>NUCLEOTIDE SEQUENCE [LARGE SCALE GENOMIC DNA]</scope>
    <source>
        <strain evidence="1 2">CCBAU 03386</strain>
    </source>
</reference>
<keyword evidence="2" id="KW-1185">Reference proteome</keyword>
<accession>A0A7Y3S8Z5</accession>